<evidence type="ECO:0000259" key="6">
    <source>
        <dbReference type="Pfam" id="PF13193"/>
    </source>
</evidence>
<keyword evidence="3" id="KW-0276">Fatty acid metabolism</keyword>
<gene>
    <name evidence="7" type="ORF">LJ739_03010</name>
</gene>
<evidence type="ECO:0000256" key="1">
    <source>
        <dbReference type="ARBA" id="ARBA00006432"/>
    </source>
</evidence>
<dbReference type="PROSITE" id="PS00455">
    <property type="entry name" value="AMP_BINDING"/>
    <property type="match status" value="1"/>
</dbReference>
<evidence type="ECO:0000256" key="4">
    <source>
        <dbReference type="ARBA" id="ARBA00023098"/>
    </source>
</evidence>
<dbReference type="Pfam" id="PF00501">
    <property type="entry name" value="AMP-binding"/>
    <property type="match status" value="1"/>
</dbReference>
<dbReference type="EMBL" id="JAJEWP010000001">
    <property type="protein sequence ID" value="MCC2615212.1"/>
    <property type="molecule type" value="Genomic_DNA"/>
</dbReference>
<keyword evidence="4" id="KW-0443">Lipid metabolism</keyword>
<evidence type="ECO:0000256" key="2">
    <source>
        <dbReference type="ARBA" id="ARBA00022598"/>
    </source>
</evidence>
<evidence type="ECO:0000259" key="5">
    <source>
        <dbReference type="Pfam" id="PF00501"/>
    </source>
</evidence>
<dbReference type="Proteomes" id="UP001520878">
    <property type="component" value="Unassembled WGS sequence"/>
</dbReference>
<organism evidence="7 8">
    <name type="scientific">Fluctibacter halophilus</name>
    <dbReference type="NCBI Taxonomy" id="226011"/>
    <lineage>
        <taxon>Bacteria</taxon>
        <taxon>Pseudomonadati</taxon>
        <taxon>Pseudomonadota</taxon>
        <taxon>Gammaproteobacteria</taxon>
        <taxon>Alteromonadales</taxon>
        <taxon>Alteromonadaceae</taxon>
        <taxon>Fluctibacter</taxon>
    </lineage>
</organism>
<accession>A0ABS8G3Q3</accession>
<evidence type="ECO:0000313" key="8">
    <source>
        <dbReference type="Proteomes" id="UP001520878"/>
    </source>
</evidence>
<dbReference type="PANTHER" id="PTHR43859">
    <property type="entry name" value="ACYL-ACTIVATING ENZYME"/>
    <property type="match status" value="1"/>
</dbReference>
<comment type="similarity">
    <text evidence="1">Belongs to the ATP-dependent AMP-binding enzyme family.</text>
</comment>
<dbReference type="InterPro" id="IPR045851">
    <property type="entry name" value="AMP-bd_C_sf"/>
</dbReference>
<protein>
    <submittedName>
        <fullName evidence="7">Long-chain-fatty-acid--CoA ligase</fullName>
        <ecNumber evidence="7">6.2.1.3</ecNumber>
    </submittedName>
</protein>
<dbReference type="InterPro" id="IPR000873">
    <property type="entry name" value="AMP-dep_synth/lig_dom"/>
</dbReference>
<dbReference type="NCBIfam" id="NF004837">
    <property type="entry name" value="PRK06187.1"/>
    <property type="match status" value="1"/>
</dbReference>
<dbReference type="InterPro" id="IPR020845">
    <property type="entry name" value="AMP-binding_CS"/>
</dbReference>
<keyword evidence="2 7" id="KW-0436">Ligase</keyword>
<comment type="caution">
    <text evidence="7">The sequence shown here is derived from an EMBL/GenBank/DDBJ whole genome shotgun (WGS) entry which is preliminary data.</text>
</comment>
<keyword evidence="8" id="KW-1185">Reference proteome</keyword>
<feature type="domain" description="AMP-binding enzyme C-terminal" evidence="6">
    <location>
        <begin position="455"/>
        <end position="530"/>
    </location>
</feature>
<proteinExistence type="inferred from homology"/>
<name>A0ABS8G3Q3_9ALTE</name>
<dbReference type="GO" id="GO:0004467">
    <property type="term" value="F:long-chain fatty acid-CoA ligase activity"/>
    <property type="evidence" value="ECO:0007669"/>
    <property type="project" value="UniProtKB-EC"/>
</dbReference>
<dbReference type="InterPro" id="IPR042099">
    <property type="entry name" value="ANL_N_sf"/>
</dbReference>
<dbReference type="CDD" id="cd12119">
    <property type="entry name" value="ttLC_FACS_AlkK_like"/>
    <property type="match status" value="1"/>
</dbReference>
<evidence type="ECO:0000313" key="7">
    <source>
        <dbReference type="EMBL" id="MCC2615212.1"/>
    </source>
</evidence>
<dbReference type="EC" id="6.2.1.3" evidence="7"/>
<reference evidence="7 8" key="1">
    <citation type="submission" date="2021-10" db="EMBL/GenBank/DDBJ databases">
        <title>Draft genome of Aestuariibacter halophilus JC2043.</title>
        <authorList>
            <person name="Emsley S.A."/>
            <person name="Pfannmuller K.M."/>
            <person name="Ushijima B."/>
            <person name="Saw J.H."/>
            <person name="Videau P."/>
        </authorList>
    </citation>
    <scope>NUCLEOTIDE SEQUENCE [LARGE SCALE GENOMIC DNA]</scope>
    <source>
        <strain evidence="7 8">JC2043</strain>
    </source>
</reference>
<dbReference type="PANTHER" id="PTHR43859:SF4">
    <property type="entry name" value="BUTANOATE--COA LIGASE AAE1-RELATED"/>
    <property type="match status" value="1"/>
</dbReference>
<dbReference type="Gene3D" id="3.30.300.30">
    <property type="match status" value="1"/>
</dbReference>
<dbReference type="InterPro" id="IPR025110">
    <property type="entry name" value="AMP-bd_C"/>
</dbReference>
<dbReference type="Pfam" id="PF13193">
    <property type="entry name" value="AMP-binding_C"/>
    <property type="match status" value="1"/>
</dbReference>
<evidence type="ECO:0000256" key="3">
    <source>
        <dbReference type="ARBA" id="ARBA00022832"/>
    </source>
</evidence>
<sequence length="551" mass="61072">MQAMMMNRQLMISSILIHAEKNYPDQTIVSVTADNPRHRYTYRDFAARARKLANLLDQLGAEFGDRIATLAWNDYRHLELYYGVSGSGRVCHMINPKLFPEQVAYIINHAQDRFLFVDVLVVPLLEALQSQLQNVEGIIVLTDEANMPQTSLPNVHCYETLLAEQDDNYTWPEFDENTACGMCYTSGTTGNPKGVVYSHRSTLLHALSGSLPDHTNASTRDVCMPVVPMFHVNAWGIPYGSVMVGAKLVMPGPKMADGETLHDLIETEGVTYSSGVPTIWLALLDYLQNSNKTIPSLKTVTVGGAACPRSIIERFRNDHGTWVKQGWGMTEMSPLGTLVSLKAGMEDLQGDALTDIQASQGRTVFGVEIKIVDDNNQELPWDGEAFGALKVRGPWIASGYYGLSQTPGDADCPVDEDGWLNTGDVATIDPQGYMRITDRTKDVIKTGGEWVSSIEIENAATNHPEIAEAAAIGRYHPKWTERPLLIAVKQPNTDIDAQTLRAFLAEHLHKWSVPDDVVFVDSLPHTATGKLNKLALRKQFEDYAFPESQNH</sequence>
<dbReference type="SUPFAM" id="SSF56801">
    <property type="entry name" value="Acetyl-CoA synthetase-like"/>
    <property type="match status" value="1"/>
</dbReference>
<dbReference type="Gene3D" id="3.40.50.12780">
    <property type="entry name" value="N-terminal domain of ligase-like"/>
    <property type="match status" value="1"/>
</dbReference>
<feature type="domain" description="AMP-dependent synthetase/ligase" evidence="5">
    <location>
        <begin position="20"/>
        <end position="401"/>
    </location>
</feature>
<dbReference type="RefSeq" id="WP_229157120.1">
    <property type="nucleotide sequence ID" value="NZ_JAJEWP010000001.1"/>
</dbReference>